<feature type="domain" description="LUD" evidence="1">
    <location>
        <begin position="61"/>
        <end position="161"/>
    </location>
</feature>
<sequence>MSTETTFLESLSELDVEVTRTTPESCADAIDDATVGEAIGVPLPDGLALPPAVTDRPTNGDLETADTGVTPAVLGIAETGSVHLESDRAGTELVSLYPRRHVAVLRVADLVPDVATAIDRLGPDLRAGGSGVIATGPSATADMGSLVVGAHGPSEVHVVLVEAGQ</sequence>
<dbReference type="RefSeq" id="WP_092731700.1">
    <property type="nucleotide sequence ID" value="NZ_FNPC01000003.1"/>
</dbReference>
<evidence type="ECO:0000313" key="2">
    <source>
        <dbReference type="EMBL" id="SDY16578.1"/>
    </source>
</evidence>
<gene>
    <name evidence="2" type="ORF">SAMN05216564_103339</name>
</gene>
<name>A0A1H3HP58_9EURY</name>
<evidence type="ECO:0000313" key="3">
    <source>
        <dbReference type="Proteomes" id="UP000199079"/>
    </source>
</evidence>
<keyword evidence="3" id="KW-1185">Reference proteome</keyword>
<dbReference type="Gene3D" id="3.40.50.10420">
    <property type="entry name" value="NagB/RpiA/CoA transferase-like"/>
    <property type="match status" value="1"/>
</dbReference>
<dbReference type="InterPro" id="IPR024185">
    <property type="entry name" value="FTHF_cligase-like_sf"/>
</dbReference>
<dbReference type="InterPro" id="IPR037171">
    <property type="entry name" value="NagB/RpiA_transferase-like"/>
</dbReference>
<reference evidence="3" key="1">
    <citation type="submission" date="2016-10" db="EMBL/GenBank/DDBJ databases">
        <authorList>
            <person name="Varghese N."/>
            <person name="Submissions S."/>
        </authorList>
    </citation>
    <scope>NUCLEOTIDE SEQUENCE [LARGE SCALE GENOMIC DNA]</scope>
    <source>
        <strain evidence="3">DC30,IBRC 10041,KCTC 4046</strain>
    </source>
</reference>
<organism evidence="2 3">
    <name type="scientific">Halopenitus persicus</name>
    <dbReference type="NCBI Taxonomy" id="1048396"/>
    <lineage>
        <taxon>Archaea</taxon>
        <taxon>Methanobacteriati</taxon>
        <taxon>Methanobacteriota</taxon>
        <taxon>Stenosarchaea group</taxon>
        <taxon>Halobacteria</taxon>
        <taxon>Halobacteriales</taxon>
        <taxon>Haloferacaceae</taxon>
        <taxon>Halopenitus</taxon>
    </lineage>
</organism>
<evidence type="ECO:0000259" key="1">
    <source>
        <dbReference type="Pfam" id="PF02589"/>
    </source>
</evidence>
<dbReference type="InterPro" id="IPR003741">
    <property type="entry name" value="LUD_dom"/>
</dbReference>
<proteinExistence type="predicted"/>
<accession>A0A1H3HP58</accession>
<dbReference type="OrthoDB" id="199019at2157"/>
<dbReference type="Proteomes" id="UP000199079">
    <property type="component" value="Unassembled WGS sequence"/>
</dbReference>
<dbReference type="PANTHER" id="PTHR43682:SF1">
    <property type="entry name" value="LACTATE UTILIZATION PROTEIN C"/>
    <property type="match status" value="1"/>
</dbReference>
<dbReference type="EMBL" id="FNPC01000003">
    <property type="protein sequence ID" value="SDY16578.1"/>
    <property type="molecule type" value="Genomic_DNA"/>
</dbReference>
<dbReference type="PANTHER" id="PTHR43682">
    <property type="entry name" value="LACTATE UTILIZATION PROTEIN C"/>
    <property type="match status" value="1"/>
</dbReference>
<dbReference type="AlphaFoldDB" id="A0A1H3HP58"/>
<dbReference type="SUPFAM" id="SSF100950">
    <property type="entry name" value="NagB/RpiA/CoA transferase-like"/>
    <property type="match status" value="1"/>
</dbReference>
<dbReference type="Pfam" id="PF02589">
    <property type="entry name" value="LUD_dom"/>
    <property type="match status" value="1"/>
</dbReference>
<protein>
    <submittedName>
        <fullName evidence="2">L-lactate dehydrogenase complex protein LldG</fullName>
    </submittedName>
</protein>